<dbReference type="PANTHER" id="PTHR34826:SF2">
    <property type="entry name" value="UPF0590 PROTEIN C409.17C"/>
    <property type="match status" value="1"/>
</dbReference>
<protein>
    <recommendedName>
        <fullName evidence="2">Domain of unknown function at the cortex 1 domain-containing protein</fullName>
    </recommendedName>
</protein>
<keyword evidence="4" id="KW-1185">Reference proteome</keyword>
<evidence type="ECO:0000313" key="4">
    <source>
        <dbReference type="Proteomes" id="UP000319663"/>
    </source>
</evidence>
<evidence type="ECO:0000256" key="1">
    <source>
        <dbReference type="SAM" id="MobiDB-lite"/>
    </source>
</evidence>
<dbReference type="Pfam" id="PF08588">
    <property type="entry name" value="Duc1"/>
    <property type="match status" value="1"/>
</dbReference>
<reference evidence="3 4" key="1">
    <citation type="submission" date="2019-06" db="EMBL/GenBank/DDBJ databases">
        <title>Wine fermentation using esterase from Monascus purpureus.</title>
        <authorList>
            <person name="Geng C."/>
            <person name="Zhang Y."/>
        </authorList>
    </citation>
    <scope>NUCLEOTIDE SEQUENCE [LARGE SCALE GENOMIC DNA]</scope>
    <source>
        <strain evidence="3">HQ1</strain>
    </source>
</reference>
<evidence type="ECO:0000313" key="3">
    <source>
        <dbReference type="EMBL" id="TQB76244.1"/>
    </source>
</evidence>
<dbReference type="InterPro" id="IPR013897">
    <property type="entry name" value="Duc1"/>
</dbReference>
<comment type="caution">
    <text evidence="3">The sequence shown here is derived from an EMBL/GenBank/DDBJ whole genome shotgun (WGS) entry which is preliminary data.</text>
</comment>
<feature type="domain" description="Domain of unknown function at the cortex 1" evidence="2">
    <location>
        <begin position="9"/>
        <end position="270"/>
    </location>
</feature>
<sequence>MGIEDMGYRLKVTAGPDYDPQTHQIVQVNADKTLRIENEHSIVSACVRVQDYDGYPDSSLPTSPYFSHPLHQSDQYSISFSIIFKKPANGDDVVFGNDFDFPIRDNLPPGFSYALHVVRWMLDPTMDGDVYSDKPHLYSPALATWNQFRVGEKIQRDDTVPSVHDRVVEEGADGDGDDIRSAHGIPSDVKGRRKHFQYEENRKAFEWEAGRLYWADFGNPYLDFRNFSLRLPGFSLPILDYLDEKHRELRYVLKNRQTGDVYLVVLFTLVPLDTEDEPAEKENAEKMSKEANEKKLQDGDNLGKYGWEPENEAH</sequence>
<evidence type="ECO:0000259" key="2">
    <source>
        <dbReference type="Pfam" id="PF08588"/>
    </source>
</evidence>
<gene>
    <name evidence="3" type="ORF">MPDQ_000551</name>
</gene>
<accession>A0A507R5J7</accession>
<organism evidence="3 4">
    <name type="scientific">Monascus purpureus</name>
    <name type="common">Red mold</name>
    <name type="synonym">Monascus anka</name>
    <dbReference type="NCBI Taxonomy" id="5098"/>
    <lineage>
        <taxon>Eukaryota</taxon>
        <taxon>Fungi</taxon>
        <taxon>Dikarya</taxon>
        <taxon>Ascomycota</taxon>
        <taxon>Pezizomycotina</taxon>
        <taxon>Eurotiomycetes</taxon>
        <taxon>Eurotiomycetidae</taxon>
        <taxon>Eurotiales</taxon>
        <taxon>Aspergillaceae</taxon>
        <taxon>Monascus</taxon>
    </lineage>
</organism>
<dbReference type="Proteomes" id="UP000319663">
    <property type="component" value="Unassembled WGS sequence"/>
</dbReference>
<feature type="region of interest" description="Disordered" evidence="1">
    <location>
        <begin position="277"/>
        <end position="314"/>
    </location>
</feature>
<proteinExistence type="predicted"/>
<dbReference type="OrthoDB" id="2119945at2759"/>
<dbReference type="PANTHER" id="PTHR34826">
    <property type="entry name" value="UPF0590 PROTEIN C409.17C"/>
    <property type="match status" value="1"/>
</dbReference>
<feature type="compositionally biased region" description="Basic and acidic residues" evidence="1">
    <location>
        <begin position="280"/>
        <end position="298"/>
    </location>
</feature>
<dbReference type="STRING" id="5098.A0A507R5J7"/>
<dbReference type="AlphaFoldDB" id="A0A507R5J7"/>
<dbReference type="EMBL" id="VIFY01000011">
    <property type="protein sequence ID" value="TQB76244.1"/>
    <property type="molecule type" value="Genomic_DNA"/>
</dbReference>
<name>A0A507R5J7_MONPU</name>